<evidence type="ECO:0000256" key="1">
    <source>
        <dbReference type="SAM" id="MobiDB-lite"/>
    </source>
</evidence>
<sequence length="108" mass="11044">MACVQHEVGEQGAQPGPRGGGFGTVYAHRAEQEEAHAPILAQFPAPLAVLMPARAGAPGVQLGHLTSGEKVPPERDFGGAAPAPHRVSVENAGVPRHHPGTHSSPALC</sequence>
<keyword evidence="3" id="KW-1185">Reference proteome</keyword>
<proteinExistence type="predicted"/>
<protein>
    <submittedName>
        <fullName evidence="2">Uncharacterized protein</fullName>
    </submittedName>
</protein>
<feature type="region of interest" description="Disordered" evidence="1">
    <location>
        <begin position="1"/>
        <end position="24"/>
    </location>
</feature>
<dbReference type="Proteomes" id="UP001050808">
    <property type="component" value="Unassembled WGS sequence"/>
</dbReference>
<name>A0ABQ3QMB9_9ACTN</name>
<reference evidence="2" key="1">
    <citation type="submission" date="2024-05" db="EMBL/GenBank/DDBJ databases">
        <title>Whole genome shotgun sequence of Streptomyces violascens NBRC 12920.</title>
        <authorList>
            <person name="Komaki H."/>
            <person name="Tamura T."/>
        </authorList>
    </citation>
    <scope>NUCLEOTIDE SEQUENCE</scope>
    <source>
        <strain evidence="2">NBRC 12920</strain>
    </source>
</reference>
<organism evidence="2 3">
    <name type="scientific">Streptomyces violascens</name>
    <dbReference type="NCBI Taxonomy" id="67381"/>
    <lineage>
        <taxon>Bacteria</taxon>
        <taxon>Bacillati</taxon>
        <taxon>Actinomycetota</taxon>
        <taxon>Actinomycetes</taxon>
        <taxon>Kitasatosporales</taxon>
        <taxon>Streptomycetaceae</taxon>
        <taxon>Streptomyces</taxon>
    </lineage>
</organism>
<accession>A0ABQ3QMB9</accession>
<evidence type="ECO:0000313" key="2">
    <source>
        <dbReference type="EMBL" id="GHI38379.1"/>
    </source>
</evidence>
<comment type="caution">
    <text evidence="2">The sequence shown here is derived from an EMBL/GenBank/DDBJ whole genome shotgun (WGS) entry which is preliminary data.</text>
</comment>
<dbReference type="EMBL" id="BNDY01000006">
    <property type="protein sequence ID" value="GHI38379.1"/>
    <property type="molecule type" value="Genomic_DNA"/>
</dbReference>
<feature type="region of interest" description="Disordered" evidence="1">
    <location>
        <begin position="61"/>
        <end position="108"/>
    </location>
</feature>
<gene>
    <name evidence="2" type="ORF">Sviol_27870</name>
</gene>
<evidence type="ECO:0000313" key="3">
    <source>
        <dbReference type="Proteomes" id="UP001050808"/>
    </source>
</evidence>